<evidence type="ECO:0000313" key="1">
    <source>
        <dbReference type="EMBL" id="KAH1096252.1"/>
    </source>
</evidence>
<dbReference type="AlphaFoldDB" id="A0A9D3VS89"/>
<sequence>MILILPGMDEELMARLTLIVQSERRKRIGLAITIWLQMCTIARGLKSSKNMLVVEQVAMFLHIILITLKIEMEPTSRLGFQQLINLDIEREKVT</sequence>
<gene>
    <name evidence="1" type="ORF">J1N35_013173</name>
</gene>
<comment type="caution">
    <text evidence="1">The sequence shown here is derived from an EMBL/GenBank/DDBJ whole genome shotgun (WGS) entry which is preliminary data.</text>
</comment>
<dbReference type="EMBL" id="JAIQCV010000005">
    <property type="protein sequence ID" value="KAH1096252.1"/>
    <property type="molecule type" value="Genomic_DNA"/>
</dbReference>
<evidence type="ECO:0000313" key="2">
    <source>
        <dbReference type="Proteomes" id="UP000828251"/>
    </source>
</evidence>
<name>A0A9D3VS89_9ROSI</name>
<organism evidence="1 2">
    <name type="scientific">Gossypium stocksii</name>
    <dbReference type="NCBI Taxonomy" id="47602"/>
    <lineage>
        <taxon>Eukaryota</taxon>
        <taxon>Viridiplantae</taxon>
        <taxon>Streptophyta</taxon>
        <taxon>Embryophyta</taxon>
        <taxon>Tracheophyta</taxon>
        <taxon>Spermatophyta</taxon>
        <taxon>Magnoliopsida</taxon>
        <taxon>eudicotyledons</taxon>
        <taxon>Gunneridae</taxon>
        <taxon>Pentapetalae</taxon>
        <taxon>rosids</taxon>
        <taxon>malvids</taxon>
        <taxon>Malvales</taxon>
        <taxon>Malvaceae</taxon>
        <taxon>Malvoideae</taxon>
        <taxon>Gossypium</taxon>
    </lineage>
</organism>
<proteinExistence type="predicted"/>
<protein>
    <submittedName>
        <fullName evidence="1">Uncharacterized protein</fullName>
    </submittedName>
</protein>
<keyword evidence="2" id="KW-1185">Reference proteome</keyword>
<dbReference type="Proteomes" id="UP000828251">
    <property type="component" value="Unassembled WGS sequence"/>
</dbReference>
<accession>A0A9D3VS89</accession>
<reference evidence="1 2" key="1">
    <citation type="journal article" date="2021" name="Plant Biotechnol. J.">
        <title>Multi-omics assisted identification of the key and species-specific regulatory components of drought-tolerant mechanisms in Gossypium stocksii.</title>
        <authorList>
            <person name="Yu D."/>
            <person name="Ke L."/>
            <person name="Zhang D."/>
            <person name="Wu Y."/>
            <person name="Sun Y."/>
            <person name="Mei J."/>
            <person name="Sun J."/>
            <person name="Sun Y."/>
        </authorList>
    </citation>
    <scope>NUCLEOTIDE SEQUENCE [LARGE SCALE GENOMIC DNA]</scope>
    <source>
        <strain evidence="2">cv. E1</strain>
        <tissue evidence="1">Leaf</tissue>
    </source>
</reference>